<dbReference type="KEGG" id="tum:CBW65_02185"/>
<evidence type="ECO:0000313" key="2">
    <source>
        <dbReference type="Proteomes" id="UP000195437"/>
    </source>
</evidence>
<dbReference type="AlphaFoldDB" id="A0A1Y0IKW8"/>
<reference evidence="2" key="1">
    <citation type="submission" date="2017-05" db="EMBL/GenBank/DDBJ databases">
        <authorList>
            <person name="Sung H."/>
        </authorList>
    </citation>
    <scope>NUCLEOTIDE SEQUENCE [LARGE SCALE GENOMIC DNA]</scope>
    <source>
        <strain evidence="2">AR23208</strain>
    </source>
</reference>
<keyword evidence="2" id="KW-1185">Reference proteome</keyword>
<sequence length="228" mass="26178">MKDPAAFWKFLFMIGLLVAGFFIFFPAFSEHEAEVFATVQNLGETYLDQDVHNILAQLPPARYYVRDVRLSYLPDGTVRDLYVDLLSQPNAQGGHVNAQIHRSKGSNLYRVTYRDTNNLSLNSELDFEDLSKVFTPDVIKGLAPKTPFAYMQVNGTPRLTDLDPHGKHHYYTLQADYKMHHFEPVLYTGTGYAYDKQAGYLFDVYVMQTYRDGHDGGVGKRFLLRPYQ</sequence>
<dbReference type="RefSeq" id="WP_087455392.1">
    <property type="nucleotide sequence ID" value="NZ_CP021434.1"/>
</dbReference>
<name>A0A1Y0IKW8_9BACL</name>
<organism evidence="1 2">
    <name type="scientific">Tumebacillus avium</name>
    <dbReference type="NCBI Taxonomy" id="1903704"/>
    <lineage>
        <taxon>Bacteria</taxon>
        <taxon>Bacillati</taxon>
        <taxon>Bacillota</taxon>
        <taxon>Bacilli</taxon>
        <taxon>Bacillales</taxon>
        <taxon>Alicyclobacillaceae</taxon>
        <taxon>Tumebacillus</taxon>
    </lineage>
</organism>
<dbReference type="OrthoDB" id="9841459at2"/>
<evidence type="ECO:0000313" key="1">
    <source>
        <dbReference type="EMBL" id="ARU60004.1"/>
    </source>
</evidence>
<proteinExistence type="predicted"/>
<accession>A0A1Y0IKW8</accession>
<dbReference type="EMBL" id="CP021434">
    <property type="protein sequence ID" value="ARU60004.1"/>
    <property type="molecule type" value="Genomic_DNA"/>
</dbReference>
<gene>
    <name evidence="1" type="ORF">CBW65_02185</name>
</gene>
<dbReference type="Proteomes" id="UP000195437">
    <property type="component" value="Chromosome"/>
</dbReference>
<protein>
    <submittedName>
        <fullName evidence="1">Uncharacterized protein</fullName>
    </submittedName>
</protein>